<keyword evidence="2" id="KW-0472">Membrane</keyword>
<feature type="compositionally biased region" description="Polar residues" evidence="1">
    <location>
        <begin position="64"/>
        <end position="78"/>
    </location>
</feature>
<dbReference type="Proteomes" id="UP000440367">
    <property type="component" value="Unassembled WGS sequence"/>
</dbReference>
<accession>A0A6A4AGM5</accession>
<evidence type="ECO:0000313" key="3">
    <source>
        <dbReference type="EMBL" id="KAE9255934.1"/>
    </source>
</evidence>
<feature type="region of interest" description="Disordered" evidence="1">
    <location>
        <begin position="1"/>
        <end position="81"/>
    </location>
</feature>
<keyword evidence="2" id="KW-1133">Transmembrane helix</keyword>
<proteinExistence type="predicted"/>
<evidence type="ECO:0000256" key="1">
    <source>
        <dbReference type="SAM" id="MobiDB-lite"/>
    </source>
</evidence>
<keyword evidence="2" id="KW-0812">Transmembrane</keyword>
<feature type="compositionally biased region" description="Low complexity" evidence="1">
    <location>
        <begin position="9"/>
        <end position="63"/>
    </location>
</feature>
<organism evidence="3 4">
    <name type="scientific">Phytophthora fragariae</name>
    <dbReference type="NCBI Taxonomy" id="53985"/>
    <lineage>
        <taxon>Eukaryota</taxon>
        <taxon>Sar</taxon>
        <taxon>Stramenopiles</taxon>
        <taxon>Oomycota</taxon>
        <taxon>Peronosporomycetes</taxon>
        <taxon>Peronosporales</taxon>
        <taxon>Peronosporaceae</taxon>
        <taxon>Phytophthora</taxon>
    </lineage>
</organism>
<gene>
    <name evidence="3" type="ORF">PF002_g2098</name>
</gene>
<evidence type="ECO:0000313" key="4">
    <source>
        <dbReference type="Proteomes" id="UP000440367"/>
    </source>
</evidence>
<evidence type="ECO:0000256" key="2">
    <source>
        <dbReference type="SAM" id="Phobius"/>
    </source>
</evidence>
<feature type="transmembrane region" description="Helical" evidence="2">
    <location>
        <begin position="84"/>
        <end position="110"/>
    </location>
</feature>
<dbReference type="EMBL" id="QXGD01000053">
    <property type="protein sequence ID" value="KAE9255934.1"/>
    <property type="molecule type" value="Genomic_DNA"/>
</dbReference>
<protein>
    <submittedName>
        <fullName evidence="3">Uncharacterized protein</fullName>
    </submittedName>
</protein>
<name>A0A6A4AGM5_9STRA</name>
<comment type="caution">
    <text evidence="3">The sequence shown here is derived from an EMBL/GenBank/DDBJ whole genome shotgun (WGS) entry which is preliminary data.</text>
</comment>
<dbReference type="AlphaFoldDB" id="A0A6A4AGM5"/>
<reference evidence="3 4" key="1">
    <citation type="submission" date="2018-08" db="EMBL/GenBank/DDBJ databases">
        <title>Genomic investigation of the strawberry pathogen Phytophthora fragariae indicates pathogenicity is determined by transcriptional variation in three key races.</title>
        <authorList>
            <person name="Adams T.M."/>
            <person name="Armitage A.D."/>
            <person name="Sobczyk M.K."/>
            <person name="Bates H.J."/>
            <person name="Dunwell J.M."/>
            <person name="Nellist C.F."/>
            <person name="Harrison R.J."/>
        </authorList>
    </citation>
    <scope>NUCLEOTIDE SEQUENCE [LARGE SCALE GENOMIC DNA]</scope>
    <source>
        <strain evidence="3 4">BC-1</strain>
    </source>
</reference>
<sequence length="211" mass="22608">MSTNDEGNSYTTTDQGATTSTSNAQTTTTTDGNTQSTTTDGNTQVTSSPAASNNNQNTNQGGSAVTSDNGGQSTNNDGQEGGGLGVPVIVGIVVGSVAVVLMIAAFVIWYRRTKRYSRSPRYDTSNNYTGTTSSRKEYGDRVYSHALPVAVPISGDEYFEEITSTEILGRRSQMDDDVVAGSWNDPEILEARIPTEKLRVQQLLNQEEFAL</sequence>